<dbReference type="InterPro" id="IPR000477">
    <property type="entry name" value="RT_dom"/>
</dbReference>
<protein>
    <recommendedName>
        <fullName evidence="1">Reverse transcriptase domain-containing protein</fullName>
    </recommendedName>
</protein>
<comment type="caution">
    <text evidence="2">The sequence shown here is derived from an EMBL/GenBank/DDBJ whole genome shotgun (WGS) entry which is preliminary data.</text>
</comment>
<dbReference type="PANTHER" id="PTHR21301">
    <property type="entry name" value="REVERSE TRANSCRIPTASE"/>
    <property type="match status" value="1"/>
</dbReference>
<keyword evidence="3" id="KW-1185">Reference proteome</keyword>
<reference evidence="2" key="1">
    <citation type="submission" date="2023-07" db="EMBL/GenBank/DDBJ databases">
        <authorList>
            <person name="Stuckert A."/>
        </authorList>
    </citation>
    <scope>NUCLEOTIDE SEQUENCE</scope>
</reference>
<proteinExistence type="predicted"/>
<dbReference type="InterPro" id="IPR058912">
    <property type="entry name" value="HTH_animal"/>
</dbReference>
<dbReference type="SUPFAM" id="SSF56219">
    <property type="entry name" value="DNase I-like"/>
    <property type="match status" value="1"/>
</dbReference>
<dbReference type="Gene3D" id="3.60.10.10">
    <property type="entry name" value="Endonuclease/exonuclease/phosphatase"/>
    <property type="match status" value="1"/>
</dbReference>
<accession>A0ABN9LDJ1</accession>
<gene>
    <name evidence="2" type="ORF">RIMI_LOCUS7997391</name>
</gene>
<dbReference type="InterPro" id="IPR036691">
    <property type="entry name" value="Endo/exonu/phosph_ase_sf"/>
</dbReference>
<evidence type="ECO:0000259" key="1">
    <source>
        <dbReference type="PROSITE" id="PS50878"/>
    </source>
</evidence>
<sequence>MDSCLDRLRLGDGSSGEPQPLSSSLAPTQLALFIENSGWVDLWRIRHSGEKGYTCHSSTKSSLSRIDYIFGSGGLVQWVSGIEHGNRGISDHSPIVLTLTFGKLTNGRLWKLNPFWLKLIDSSDRTVDQLNCYNRSHPEPQDINLFWDALKAYLRGCLSSTISYVKRVTSRDDDEIEQRLKDAEAAYTASQTNNNKVEWLTLQRLYAQHLDTKSKGKLFFTRQSYFEVGNQAGKFLAFLVRQHNTSNMVIQLRSPDGSLNTTTEEILQCFYNYYKGLYESKSDFSVSDCLEYLSDIEFPTLNSAQQAFMDAEFTLEEIEQAITDMASGKAPGQDGFPIEFSDNERGEYNRPFLGSGRKFNSKRGRGGGANASEINRHAMNTRSQKSLGVSQLRLLQKGLSFCPTYRFDSFQFDIDLQRFYRNIRLKAHFSEFKSVDLYPPIIETTPINIKDLGLRVPSKFSPPKNKPPIETFIGLIEREASEFHKQILRGNFMFRSNLEPAEFTALKALMDDREIIIKPADKGGAIVVMDYSYYRSEILSQLSNREVYLPLDNNPTLLIKERISSVLEKALALHIIDRKTKEFLTKDYPIIPVFYVLPKIHKNITKPPGRPIVASTDSILSPLSILLEKVLTPLVKDTRAFLLDTGAFLKIMKEIGTLPGGTLLVTLDVNNLYTSIQHVKGIRATERILKDSHKDPNVVSFLLDLLELVLTENFFLFEDTFYVQVQGSAMGSNVAPPYANCFMSIYANCFMSMFESDYIYTNELFQSHCLLWRRYIDDVFCLWRGSQDTLFGFLEQINAVWPELSFTLNYSASSINFLDTMVIQQLDGSITVDLYVKETDRNNLLLYQSCHPTAVKKSIPCSQFERVRRIVSDPRVRSQRLKEMEDKFSLRGYPPRI</sequence>
<dbReference type="PANTHER" id="PTHR21301:SF12">
    <property type="match status" value="1"/>
</dbReference>
<dbReference type="Pfam" id="PF26215">
    <property type="entry name" value="HTH_animal"/>
    <property type="match status" value="1"/>
</dbReference>
<organism evidence="2 3">
    <name type="scientific">Ranitomeya imitator</name>
    <name type="common">mimic poison frog</name>
    <dbReference type="NCBI Taxonomy" id="111125"/>
    <lineage>
        <taxon>Eukaryota</taxon>
        <taxon>Metazoa</taxon>
        <taxon>Chordata</taxon>
        <taxon>Craniata</taxon>
        <taxon>Vertebrata</taxon>
        <taxon>Euteleostomi</taxon>
        <taxon>Amphibia</taxon>
        <taxon>Batrachia</taxon>
        <taxon>Anura</taxon>
        <taxon>Neobatrachia</taxon>
        <taxon>Hyloidea</taxon>
        <taxon>Dendrobatidae</taxon>
        <taxon>Dendrobatinae</taxon>
        <taxon>Ranitomeya</taxon>
    </lineage>
</organism>
<name>A0ABN9LDJ1_9NEOB</name>
<dbReference type="EMBL" id="CAUEEQ010015529">
    <property type="protein sequence ID" value="CAJ0939379.1"/>
    <property type="molecule type" value="Genomic_DNA"/>
</dbReference>
<feature type="domain" description="Reverse transcriptase" evidence="1">
    <location>
        <begin position="578"/>
        <end position="831"/>
    </location>
</feature>
<evidence type="ECO:0000313" key="3">
    <source>
        <dbReference type="Proteomes" id="UP001176940"/>
    </source>
</evidence>
<dbReference type="PROSITE" id="PS50878">
    <property type="entry name" value="RT_POL"/>
    <property type="match status" value="1"/>
</dbReference>
<evidence type="ECO:0000313" key="2">
    <source>
        <dbReference type="EMBL" id="CAJ0939379.1"/>
    </source>
</evidence>
<dbReference type="Proteomes" id="UP001176940">
    <property type="component" value="Unassembled WGS sequence"/>
</dbReference>